<dbReference type="InterPro" id="IPR017871">
    <property type="entry name" value="ABC_transporter-like_CS"/>
</dbReference>
<keyword evidence="10" id="KW-0234">DNA repair</keyword>
<dbReference type="EMBL" id="CP159992">
    <property type="protein sequence ID" value="XCP92838.1"/>
    <property type="molecule type" value="Genomic_DNA"/>
</dbReference>
<evidence type="ECO:0000259" key="14">
    <source>
        <dbReference type="PROSITE" id="PS50893"/>
    </source>
</evidence>
<protein>
    <recommendedName>
        <fullName evidence="12">UvrABC system protein A</fullName>
    </recommendedName>
    <alternativeName>
        <fullName evidence="13">Excinuclease ABC subunit A</fullName>
    </alternativeName>
</protein>
<keyword evidence="2" id="KW-0963">Cytoplasm</keyword>
<evidence type="ECO:0000256" key="8">
    <source>
        <dbReference type="ARBA" id="ARBA00022881"/>
    </source>
</evidence>
<evidence type="ECO:0000256" key="11">
    <source>
        <dbReference type="ARBA" id="ARBA00038000"/>
    </source>
</evidence>
<accession>A0AAU8N7R4</accession>
<keyword evidence="4" id="KW-0547">Nucleotide-binding</keyword>
<keyword evidence="6" id="KW-0228">DNA excision</keyword>
<keyword evidence="3" id="KW-0677">Repeat</keyword>
<dbReference type="Gene3D" id="1.20.1580.10">
    <property type="entry name" value="ABC transporter ATPase like domain"/>
    <property type="match status" value="3"/>
</dbReference>
<organism evidence="15">
    <name type="scientific">Paenibacillus sp. AN1007</name>
    <dbReference type="NCBI Taxonomy" id="3151385"/>
    <lineage>
        <taxon>Bacteria</taxon>
        <taxon>Bacillati</taxon>
        <taxon>Bacillota</taxon>
        <taxon>Bacilli</taxon>
        <taxon>Bacillales</taxon>
        <taxon>Paenibacillaceae</taxon>
        <taxon>Paenibacillus</taxon>
    </lineage>
</organism>
<evidence type="ECO:0000256" key="1">
    <source>
        <dbReference type="ARBA" id="ARBA00004496"/>
    </source>
</evidence>
<evidence type="ECO:0000256" key="13">
    <source>
        <dbReference type="ARBA" id="ARBA00042156"/>
    </source>
</evidence>
<dbReference type="GO" id="GO:0004518">
    <property type="term" value="F:nuclease activity"/>
    <property type="evidence" value="ECO:0007669"/>
    <property type="project" value="UniProtKB-KW"/>
</dbReference>
<feature type="domain" description="ABC transporter" evidence="14">
    <location>
        <begin position="463"/>
        <end position="802"/>
    </location>
</feature>
<dbReference type="InterPro" id="IPR003439">
    <property type="entry name" value="ABC_transporter-like_ATP-bd"/>
</dbReference>
<evidence type="ECO:0000256" key="4">
    <source>
        <dbReference type="ARBA" id="ARBA00022741"/>
    </source>
</evidence>
<dbReference type="PROSITE" id="PS50893">
    <property type="entry name" value="ABC_TRANSPORTER_2"/>
    <property type="match status" value="1"/>
</dbReference>
<dbReference type="AlphaFoldDB" id="A0AAU8N7R4"/>
<dbReference type="Gene3D" id="1.10.8.280">
    <property type="entry name" value="ABC transporter ATPase domain-like"/>
    <property type="match status" value="2"/>
</dbReference>
<dbReference type="RefSeq" id="WP_366289228.1">
    <property type="nucleotide sequence ID" value="NZ_CP159992.1"/>
</dbReference>
<dbReference type="GO" id="GO:0005524">
    <property type="term" value="F:ATP binding"/>
    <property type="evidence" value="ECO:0007669"/>
    <property type="project" value="UniProtKB-KW"/>
</dbReference>
<dbReference type="PANTHER" id="PTHR43152:SF3">
    <property type="entry name" value="UVRABC SYSTEM PROTEIN A"/>
    <property type="match status" value="1"/>
</dbReference>
<evidence type="ECO:0000256" key="7">
    <source>
        <dbReference type="ARBA" id="ARBA00022840"/>
    </source>
</evidence>
<evidence type="ECO:0000313" key="15">
    <source>
        <dbReference type="EMBL" id="XCP92838.1"/>
    </source>
</evidence>
<dbReference type="Gene3D" id="3.40.50.300">
    <property type="entry name" value="P-loop containing nucleotide triphosphate hydrolases"/>
    <property type="match status" value="3"/>
</dbReference>
<sequence length="803" mass="89360">MKFIEVRNARKHNLKNINVTIPKGKLTVVTGVSGSGKSTFAFDILYEEGRNRYLQSIGFFGQTNQEDHFDEITGLSPTISVEQRIIRQSNPRSVVGTRTYISQLLGQLFSLEGQMTCSRCNTTLDYNLYCEKCGIQESRLTPPYFSFNTGLGMCLDCRGRGYSFELMRDKIVPNKNKNVLEICRGLGFFGKSLLAQLSNFANINNIDLTLPFCRLSDEAQQFIYYGMHDVFEGLLPCIQRRMSSTVRARSVGETQFCSRVTCPICMGFRIGEEARRVTINAKHIGHLGNMSIHELKAFLSDTIQSGQISSNGKAIINLIIRRLHLLIELGLSHLSINRSLPSLSGGEIQRLFLMYHIESAFDSLTYIFDEPTSGLHEIEKELIIHKLRGIQQAGNTVIVVEHDPMMIKAADYVLELGPQAGEKGGGVVFQGSVEDMLQATQSITGKYLSKQYDLPRKEENHYRRVTDITPKLTLKNVSVHNLKNFTVNIPLGLLIGVTGVSGSGKSSLISDTLVPLLKQRFKKSTDINDDENDSEGCSELISCELEGYGELKGCIAVSQSPIGRHKTSIPASYIGIWDKIRLVFASQPLAAERGYSPGHFSFNSSDGQCEKCKGEGTVQLIGEVTRECSECNGRRYKTEILEVKYEDNNIFDILNSSITDAAKIFKNDRSIVHMLHTLERVGMGYLKLGQPTPSLSGGEAQRVKLAKELGHIRKSNMLYVLDEPTTGLGYSDISKLMLLVEDLTQKGNTVIVIEHDPEFLSFCDWIIELGPGGGDKGGYVIAQGSPWDLMNNKESIISKYLKL</sequence>
<keyword evidence="8" id="KW-0267">Excision nuclease</keyword>
<comment type="similarity">
    <text evidence="11">Belongs to the ABC transporter superfamily. UvrA family.</text>
</comment>
<dbReference type="InterPro" id="IPR003593">
    <property type="entry name" value="AAA+_ATPase"/>
</dbReference>
<dbReference type="GO" id="GO:0006281">
    <property type="term" value="P:DNA repair"/>
    <property type="evidence" value="ECO:0007669"/>
    <property type="project" value="UniProtKB-KW"/>
</dbReference>
<keyword evidence="9" id="KW-0238">DNA-binding</keyword>
<evidence type="ECO:0000256" key="2">
    <source>
        <dbReference type="ARBA" id="ARBA00022490"/>
    </source>
</evidence>
<dbReference type="SUPFAM" id="SSF52540">
    <property type="entry name" value="P-loop containing nucleoside triphosphate hydrolases"/>
    <property type="match status" value="2"/>
</dbReference>
<evidence type="ECO:0000256" key="6">
    <source>
        <dbReference type="ARBA" id="ARBA00022769"/>
    </source>
</evidence>
<reference evidence="15" key="1">
    <citation type="submission" date="2024-05" db="EMBL/GenBank/DDBJ databases">
        <title>Draft genome assemblies of 36 bacteria isolated from hibernating arctic ground squirrels.</title>
        <authorList>
            <person name="McKee H."/>
            <person name="Mullen L."/>
            <person name="Drown D.M."/>
            <person name="Duddleston K.N."/>
        </authorList>
    </citation>
    <scope>NUCLEOTIDE SEQUENCE</scope>
    <source>
        <strain evidence="15">AN1007</strain>
    </source>
</reference>
<name>A0AAU8N7R4_9BACL</name>
<dbReference type="GO" id="GO:0003677">
    <property type="term" value="F:DNA binding"/>
    <property type="evidence" value="ECO:0007669"/>
    <property type="project" value="UniProtKB-KW"/>
</dbReference>
<evidence type="ECO:0000256" key="5">
    <source>
        <dbReference type="ARBA" id="ARBA00022763"/>
    </source>
</evidence>
<proteinExistence type="inferred from homology"/>
<gene>
    <name evidence="15" type="ORF">ABXS70_16460</name>
</gene>
<evidence type="ECO:0000256" key="3">
    <source>
        <dbReference type="ARBA" id="ARBA00022737"/>
    </source>
</evidence>
<evidence type="ECO:0000256" key="12">
    <source>
        <dbReference type="ARBA" id="ARBA00039316"/>
    </source>
</evidence>
<dbReference type="GO" id="GO:0005737">
    <property type="term" value="C:cytoplasm"/>
    <property type="evidence" value="ECO:0007669"/>
    <property type="project" value="UniProtKB-SubCell"/>
</dbReference>
<dbReference type="GO" id="GO:0016887">
    <property type="term" value="F:ATP hydrolysis activity"/>
    <property type="evidence" value="ECO:0007669"/>
    <property type="project" value="InterPro"/>
</dbReference>
<dbReference type="InterPro" id="IPR027417">
    <property type="entry name" value="P-loop_NTPase"/>
</dbReference>
<dbReference type="SMART" id="SM00382">
    <property type="entry name" value="AAA"/>
    <property type="match status" value="2"/>
</dbReference>
<comment type="subcellular location">
    <subcellularLocation>
        <location evidence="1">Cytoplasm</location>
    </subcellularLocation>
</comment>
<keyword evidence="7" id="KW-0067">ATP-binding</keyword>
<evidence type="ECO:0000256" key="10">
    <source>
        <dbReference type="ARBA" id="ARBA00023204"/>
    </source>
</evidence>
<keyword evidence="5" id="KW-0227">DNA damage</keyword>
<dbReference type="PROSITE" id="PS00211">
    <property type="entry name" value="ABC_TRANSPORTER_1"/>
    <property type="match status" value="1"/>
</dbReference>
<evidence type="ECO:0000256" key="9">
    <source>
        <dbReference type="ARBA" id="ARBA00023125"/>
    </source>
</evidence>
<dbReference type="PANTHER" id="PTHR43152">
    <property type="entry name" value="UVRABC SYSTEM PROTEIN A"/>
    <property type="match status" value="1"/>
</dbReference>